<dbReference type="PANTHER" id="PTHR12815">
    <property type="entry name" value="SORTING AND ASSEMBLY MACHINERY SAMM50 PROTEIN FAMILY MEMBER"/>
    <property type="match status" value="1"/>
</dbReference>
<evidence type="ECO:0000313" key="7">
    <source>
        <dbReference type="EMBL" id="MFD2831780.1"/>
    </source>
</evidence>
<keyword evidence="4" id="KW-0472">Membrane</keyword>
<proteinExistence type="predicted"/>
<feature type="domain" description="Bacterial surface antigen (D15)" evidence="6">
    <location>
        <begin position="566"/>
        <end position="763"/>
    </location>
</feature>
<evidence type="ECO:0000313" key="8">
    <source>
        <dbReference type="Proteomes" id="UP001597438"/>
    </source>
</evidence>
<keyword evidence="3" id="KW-0732">Signal</keyword>
<keyword evidence="8" id="KW-1185">Reference proteome</keyword>
<dbReference type="Pfam" id="PF01103">
    <property type="entry name" value="Omp85"/>
    <property type="match status" value="1"/>
</dbReference>
<sequence length="763" mass="87020">MKIRLGLIVSLLVILHSCSVEKFIPEDEYLYTGADISIESDTIIKDKTELKTELESVLRPKPNTKILGMQPGLYFHYKAQKEKPGFINKFLNKKLGEEPVYFSDVDLTNTEDLLLNRLENRGFFYSRVQSDEEYNDKNKRASASYTLTVPDPYLMETYQLDTDTLLVYQEIKKNLGNSVLEKDMRFDLPRLKGERERIDYDLKKSGYYNFNPGFLIFESDTNQYNNKRFDLFLRLKKDVPKKSIIPYEISTVNVYANYNVDEEAITKNYKRLNNKNYFQDELFFLPKRLDPYILIEAGDFYDPEISRNTSRRLGSIGAYKYVNIQYEEIDTVAADNHGLLQANIYLSPLKKRAIRAELQAITKSNSFAGPNLGVTFSNRNLFKGGESFHTTADVGYEFQAAGGNSLSSIHLGLTNDLIIPRLVFPIEINSNFFEYSIPRTKITLGADYLSRTQLFTLTSAKASYGYYWNANKYVSHEINPISLNFVRLGNVSKTFQDILDVNPFLRSTFDQEFIAGLTYSFIYNGMVDLKKQSVFFLNSNFDIAGNTISLLGKEGDTGKKEIFGLEYAQFAKLDADFRYHFRLDNKQTIATRLFAGYGIPYGNSDVMPFSKLYYAGGPYSVRAFSIRSLGPGTYDPNAATVNPPTDDTQLLKFVDQNGNIRLEANAEYRFPLFLPYVFGAFFADAGNVWNSKEIDGLEGGKFTSSFINELGIGGGFGVRVDIQNFVLRFDLAAPFHDPSKAEGNRWVWDLAKPIFNFGIGYPF</sequence>
<comment type="subcellular location">
    <subcellularLocation>
        <location evidence="1">Membrane</location>
    </subcellularLocation>
</comment>
<keyword evidence="2" id="KW-0812">Transmembrane</keyword>
<dbReference type="Gene3D" id="2.40.160.50">
    <property type="entry name" value="membrane protein fhac: a member of the omp85/tpsb transporter family"/>
    <property type="match status" value="1"/>
</dbReference>
<dbReference type="RefSeq" id="WP_251741622.1">
    <property type="nucleotide sequence ID" value="NZ_JBHUOJ010000001.1"/>
</dbReference>
<name>A0ABW5WZH4_9FLAO</name>
<evidence type="ECO:0000256" key="5">
    <source>
        <dbReference type="ARBA" id="ARBA00023237"/>
    </source>
</evidence>
<dbReference type="EMBL" id="JBHUOJ010000001">
    <property type="protein sequence ID" value="MFD2831780.1"/>
    <property type="molecule type" value="Genomic_DNA"/>
</dbReference>
<dbReference type="InterPro" id="IPR039910">
    <property type="entry name" value="D15-like"/>
</dbReference>
<protein>
    <submittedName>
        <fullName evidence="7">BamA/TamA family outer membrane protein</fullName>
    </submittedName>
</protein>
<evidence type="ECO:0000256" key="4">
    <source>
        <dbReference type="ARBA" id="ARBA00023136"/>
    </source>
</evidence>
<evidence type="ECO:0000256" key="1">
    <source>
        <dbReference type="ARBA" id="ARBA00004370"/>
    </source>
</evidence>
<evidence type="ECO:0000256" key="3">
    <source>
        <dbReference type="ARBA" id="ARBA00022729"/>
    </source>
</evidence>
<evidence type="ECO:0000256" key="2">
    <source>
        <dbReference type="ARBA" id="ARBA00022692"/>
    </source>
</evidence>
<organism evidence="7 8">
    <name type="scientific">Christiangramia antarctica</name>
    <dbReference type="NCBI Taxonomy" id="2058158"/>
    <lineage>
        <taxon>Bacteria</taxon>
        <taxon>Pseudomonadati</taxon>
        <taxon>Bacteroidota</taxon>
        <taxon>Flavobacteriia</taxon>
        <taxon>Flavobacteriales</taxon>
        <taxon>Flavobacteriaceae</taxon>
        <taxon>Christiangramia</taxon>
    </lineage>
</organism>
<dbReference type="PANTHER" id="PTHR12815:SF47">
    <property type="entry name" value="TRANSLOCATION AND ASSEMBLY MODULE SUBUNIT TAMA"/>
    <property type="match status" value="1"/>
</dbReference>
<comment type="caution">
    <text evidence="7">The sequence shown here is derived from an EMBL/GenBank/DDBJ whole genome shotgun (WGS) entry which is preliminary data.</text>
</comment>
<reference evidence="8" key="1">
    <citation type="journal article" date="2019" name="Int. J. Syst. Evol. Microbiol.">
        <title>The Global Catalogue of Microorganisms (GCM) 10K type strain sequencing project: providing services to taxonomists for standard genome sequencing and annotation.</title>
        <authorList>
            <consortium name="The Broad Institute Genomics Platform"/>
            <consortium name="The Broad Institute Genome Sequencing Center for Infectious Disease"/>
            <person name="Wu L."/>
            <person name="Ma J."/>
        </authorList>
    </citation>
    <scope>NUCLEOTIDE SEQUENCE [LARGE SCALE GENOMIC DNA]</scope>
    <source>
        <strain evidence="8">KCTC 52925</strain>
    </source>
</reference>
<dbReference type="Proteomes" id="UP001597438">
    <property type="component" value="Unassembled WGS sequence"/>
</dbReference>
<evidence type="ECO:0000259" key="6">
    <source>
        <dbReference type="Pfam" id="PF01103"/>
    </source>
</evidence>
<keyword evidence="5" id="KW-0998">Cell outer membrane</keyword>
<dbReference type="InterPro" id="IPR000184">
    <property type="entry name" value="Bac_surfAg_D15"/>
</dbReference>
<accession>A0ABW5WZH4</accession>
<gene>
    <name evidence="7" type="ORF">ACFSYS_00680</name>
</gene>